<dbReference type="EMBL" id="ADAS02000009">
    <property type="protein sequence ID" value="OAV98169.1"/>
    <property type="molecule type" value="Genomic_DNA"/>
</dbReference>
<dbReference type="AlphaFoldDB" id="A0A180H0N5"/>
<dbReference type="Proteomes" id="UP000005240">
    <property type="component" value="Unassembled WGS sequence"/>
</dbReference>
<feature type="compositionally biased region" description="Polar residues" evidence="1">
    <location>
        <begin position="27"/>
        <end position="42"/>
    </location>
</feature>
<organism evidence="2">
    <name type="scientific">Puccinia triticina (isolate 1-1 / race 1 (BBBD))</name>
    <name type="common">Brown leaf rust fungus</name>
    <dbReference type="NCBI Taxonomy" id="630390"/>
    <lineage>
        <taxon>Eukaryota</taxon>
        <taxon>Fungi</taxon>
        <taxon>Dikarya</taxon>
        <taxon>Basidiomycota</taxon>
        <taxon>Pucciniomycotina</taxon>
        <taxon>Pucciniomycetes</taxon>
        <taxon>Pucciniales</taxon>
        <taxon>Pucciniaceae</taxon>
        <taxon>Puccinia</taxon>
    </lineage>
</organism>
<reference evidence="2" key="1">
    <citation type="submission" date="2009-11" db="EMBL/GenBank/DDBJ databases">
        <authorList>
            <consortium name="The Broad Institute Genome Sequencing Platform"/>
            <person name="Ward D."/>
            <person name="Feldgarden M."/>
            <person name="Earl A."/>
            <person name="Young S.K."/>
            <person name="Zeng Q."/>
            <person name="Koehrsen M."/>
            <person name="Alvarado L."/>
            <person name="Berlin A."/>
            <person name="Bochicchio J."/>
            <person name="Borenstein D."/>
            <person name="Chapman S.B."/>
            <person name="Chen Z."/>
            <person name="Engels R."/>
            <person name="Freedman E."/>
            <person name="Gellesch M."/>
            <person name="Goldberg J."/>
            <person name="Griggs A."/>
            <person name="Gujja S."/>
            <person name="Heilman E."/>
            <person name="Heiman D."/>
            <person name="Hepburn T."/>
            <person name="Howarth C."/>
            <person name="Jen D."/>
            <person name="Larson L."/>
            <person name="Lewis B."/>
            <person name="Mehta T."/>
            <person name="Park D."/>
            <person name="Pearson M."/>
            <person name="Roberts A."/>
            <person name="Saif S."/>
            <person name="Shea T."/>
            <person name="Shenoy N."/>
            <person name="Sisk P."/>
            <person name="Stolte C."/>
            <person name="Sykes S."/>
            <person name="Thomson T."/>
            <person name="Walk T."/>
            <person name="White J."/>
            <person name="Yandava C."/>
            <person name="Izard J."/>
            <person name="Baranova O.V."/>
            <person name="Blanton J.M."/>
            <person name="Tanner A.C."/>
            <person name="Dewhirst F.E."/>
            <person name="Haas B."/>
            <person name="Nusbaum C."/>
            <person name="Birren B."/>
        </authorList>
    </citation>
    <scope>NUCLEOTIDE SEQUENCE [LARGE SCALE GENOMIC DNA]</scope>
    <source>
        <strain evidence="2">1-1 BBBD Race 1</strain>
    </source>
</reference>
<feature type="compositionally biased region" description="Low complexity" evidence="1">
    <location>
        <begin position="68"/>
        <end position="81"/>
    </location>
</feature>
<name>A0A180H0N5_PUCT1</name>
<keyword evidence="4" id="KW-1185">Reference proteome</keyword>
<evidence type="ECO:0000256" key="1">
    <source>
        <dbReference type="SAM" id="MobiDB-lite"/>
    </source>
</evidence>
<evidence type="ECO:0000313" key="4">
    <source>
        <dbReference type="Proteomes" id="UP000005240"/>
    </source>
</evidence>
<reference evidence="3" key="4">
    <citation type="submission" date="2025-05" db="UniProtKB">
        <authorList>
            <consortium name="EnsemblFungi"/>
        </authorList>
    </citation>
    <scope>IDENTIFICATION</scope>
    <source>
        <strain evidence="3">isolate 1-1 / race 1 (BBBD)</strain>
    </source>
</reference>
<proteinExistence type="predicted"/>
<protein>
    <submittedName>
        <fullName evidence="2 3">Uncharacterized protein</fullName>
    </submittedName>
</protein>
<reference evidence="2" key="2">
    <citation type="submission" date="2016-05" db="EMBL/GenBank/DDBJ databases">
        <title>Comparative analysis highlights variable genome content of wheat rusts and divergence of the mating loci.</title>
        <authorList>
            <person name="Cuomo C.A."/>
            <person name="Bakkeren G."/>
            <person name="Szabo L."/>
            <person name="Khalil H."/>
            <person name="Joly D."/>
            <person name="Goldberg J."/>
            <person name="Young S."/>
            <person name="Zeng Q."/>
            <person name="Fellers J."/>
        </authorList>
    </citation>
    <scope>NUCLEOTIDE SEQUENCE [LARGE SCALE GENOMIC DNA]</scope>
    <source>
        <strain evidence="2">1-1 BBBD Race 1</strain>
    </source>
</reference>
<evidence type="ECO:0000313" key="3">
    <source>
        <dbReference type="EnsemblFungi" id="PTTG_02238-t43_2-p1"/>
    </source>
</evidence>
<gene>
    <name evidence="2" type="ORF">PTTG_02238</name>
</gene>
<dbReference type="EnsemblFungi" id="PTTG_02238-t43_2">
    <property type="protein sequence ID" value="PTTG_02238-t43_2-p1"/>
    <property type="gene ID" value="PTTG_02238"/>
</dbReference>
<accession>A0A180H0N5</accession>
<reference evidence="3 4" key="3">
    <citation type="journal article" date="2017" name="G3 (Bethesda)">
        <title>Comparative analysis highlights variable genome content of wheat rusts and divergence of the mating loci.</title>
        <authorList>
            <person name="Cuomo C.A."/>
            <person name="Bakkeren G."/>
            <person name="Khalil H.B."/>
            <person name="Panwar V."/>
            <person name="Joly D."/>
            <person name="Linning R."/>
            <person name="Sakthikumar S."/>
            <person name="Song X."/>
            <person name="Adiconis X."/>
            <person name="Fan L."/>
            <person name="Goldberg J.M."/>
            <person name="Levin J.Z."/>
            <person name="Young S."/>
            <person name="Zeng Q."/>
            <person name="Anikster Y."/>
            <person name="Bruce M."/>
            <person name="Wang M."/>
            <person name="Yin C."/>
            <person name="McCallum B."/>
            <person name="Szabo L.J."/>
            <person name="Hulbert S."/>
            <person name="Chen X."/>
            <person name="Fellers J.P."/>
        </authorList>
    </citation>
    <scope>NUCLEOTIDE SEQUENCE</scope>
    <source>
        <strain evidence="3">isolate 1-1 / race 1 (BBBD)</strain>
        <strain evidence="4">Isolate 1-1 / race 1 (BBBD)</strain>
    </source>
</reference>
<dbReference type="OrthoDB" id="2496731at2759"/>
<feature type="region of interest" description="Disordered" evidence="1">
    <location>
        <begin position="1"/>
        <end position="113"/>
    </location>
</feature>
<evidence type="ECO:0000313" key="2">
    <source>
        <dbReference type="EMBL" id="OAV98169.1"/>
    </source>
</evidence>
<sequence>MSLLYSEDSGSDGADDDSRISPEPVRQHTSTGRSSANTQESQIGPIRQSERRERNAMAGRRDAVPLRGAAAIAAAGSATTGRQSSTPGARRSTDIARPAAIPPVPGSVATGGQAPRRVGLPAIPTFPNVPFTMLQDNEPVTDAFLGELEGVFELRGGYADLAENLVHVPPPRQWAVQMYSQMSIRQAIDEARQQANLARVQAVMQPPPTVRTNDFHYVPVFSEFVKRSIRELLMSKNLKMYSSDLPRGNHRHNVRGLLSLVLDRINAQPVQFRLDYLPHGYNEAEPSAVASVERFVRSKLRNSRGKMRDLLLTDIHNTEGWEDIRPVPTISTLLAEMQTSLLPLLPNNQRNVPAGEQNAPRGHQTHMKARLAYLRIHTIGQLVSRGPRDTGRQWLNIDSHLRELDEKGREYRTSFFQLVLDYDRNTFGHTTMSQLDRESISLPTEEEVRAHMARITADNLNLDEEDVAQV</sequence>
<feature type="compositionally biased region" description="Basic and acidic residues" evidence="1">
    <location>
        <begin position="48"/>
        <end position="64"/>
    </location>
</feature>
<dbReference type="VEuPathDB" id="FungiDB:PTTG_02238"/>